<dbReference type="Gene3D" id="1.10.287.70">
    <property type="match status" value="1"/>
</dbReference>
<keyword evidence="1" id="KW-1133">Transmembrane helix</keyword>
<gene>
    <name evidence="3" type="ORF">LCMAC101_05190</name>
</gene>
<dbReference type="GO" id="GO:0034220">
    <property type="term" value="P:monoatomic ion transmembrane transport"/>
    <property type="evidence" value="ECO:0007669"/>
    <property type="project" value="UniProtKB-KW"/>
</dbReference>
<name>A0A481YTS7_9VIRU</name>
<proteinExistence type="predicted"/>
<feature type="domain" description="Potassium channel" evidence="2">
    <location>
        <begin position="22"/>
        <end position="97"/>
    </location>
</feature>
<feature type="transmembrane region" description="Helical" evidence="1">
    <location>
        <begin position="83"/>
        <end position="102"/>
    </location>
</feature>
<feature type="transmembrane region" description="Helical" evidence="1">
    <location>
        <begin position="12"/>
        <end position="35"/>
    </location>
</feature>
<reference evidence="3" key="1">
    <citation type="journal article" date="2019" name="MBio">
        <title>Virus Genomes from Deep Sea Sediments Expand the Ocean Megavirome and Support Independent Origins of Viral Gigantism.</title>
        <authorList>
            <person name="Backstrom D."/>
            <person name="Yutin N."/>
            <person name="Jorgensen S.L."/>
            <person name="Dharamshi J."/>
            <person name="Homa F."/>
            <person name="Zaremba-Niedwiedzka K."/>
            <person name="Spang A."/>
            <person name="Wolf Y.I."/>
            <person name="Koonin E.V."/>
            <person name="Ettema T.J."/>
        </authorList>
    </citation>
    <scope>NUCLEOTIDE SEQUENCE</scope>
</reference>
<keyword evidence="1" id="KW-0812">Transmembrane</keyword>
<keyword evidence="3" id="KW-0407">Ion channel</keyword>
<keyword evidence="1" id="KW-0472">Membrane</keyword>
<protein>
    <submittedName>
        <fullName evidence="3">Inward rectifier potassium channel</fullName>
    </submittedName>
</protein>
<sequence length="121" mass="13872">MKKSKNQNKGFFYKHYLLVALVLSIVFFALLYHLADIYTDEDQFSAGKRSKGFLSKLYFSLNTQATVGYGNIYPITTFSKTLVAIQVSITLLLVYYLGMYIIESGIEIEEILEHESDSFSR</sequence>
<dbReference type="EMBL" id="MK500328">
    <property type="protein sequence ID" value="QBK85924.1"/>
    <property type="molecule type" value="Genomic_DNA"/>
</dbReference>
<evidence type="ECO:0000313" key="3">
    <source>
        <dbReference type="EMBL" id="QBK85924.1"/>
    </source>
</evidence>
<dbReference type="SUPFAM" id="SSF81324">
    <property type="entry name" value="Voltage-gated potassium channels"/>
    <property type="match status" value="1"/>
</dbReference>
<dbReference type="InterPro" id="IPR013099">
    <property type="entry name" value="K_chnl_dom"/>
</dbReference>
<keyword evidence="3" id="KW-0406">Ion transport</keyword>
<evidence type="ECO:0000259" key="2">
    <source>
        <dbReference type="Pfam" id="PF07885"/>
    </source>
</evidence>
<organism evidence="3">
    <name type="scientific">Marseillevirus LCMAC101</name>
    <dbReference type="NCBI Taxonomy" id="2506602"/>
    <lineage>
        <taxon>Viruses</taxon>
        <taxon>Varidnaviria</taxon>
        <taxon>Bamfordvirae</taxon>
        <taxon>Nucleocytoviricota</taxon>
        <taxon>Megaviricetes</taxon>
        <taxon>Pimascovirales</taxon>
        <taxon>Pimascovirales incertae sedis</taxon>
        <taxon>Marseilleviridae</taxon>
    </lineage>
</organism>
<dbReference type="Pfam" id="PF07885">
    <property type="entry name" value="Ion_trans_2"/>
    <property type="match status" value="1"/>
</dbReference>
<accession>A0A481YTS7</accession>
<keyword evidence="3" id="KW-0813">Transport</keyword>
<evidence type="ECO:0000256" key="1">
    <source>
        <dbReference type="SAM" id="Phobius"/>
    </source>
</evidence>